<comment type="caution">
    <text evidence="2">The sequence shown here is derived from an EMBL/GenBank/DDBJ whole genome shotgun (WGS) entry which is preliminary data.</text>
</comment>
<protein>
    <recommendedName>
        <fullName evidence="4">Reverse transcriptase domain-containing protein</fullName>
    </recommendedName>
</protein>
<evidence type="ECO:0008006" key="4">
    <source>
        <dbReference type="Google" id="ProtNLM"/>
    </source>
</evidence>
<feature type="compositionally biased region" description="Polar residues" evidence="1">
    <location>
        <begin position="81"/>
        <end position="93"/>
    </location>
</feature>
<organism evidence="2 3">
    <name type="scientific">Mucuna pruriens</name>
    <name type="common">Velvet bean</name>
    <name type="synonym">Dolichos pruriens</name>
    <dbReference type="NCBI Taxonomy" id="157652"/>
    <lineage>
        <taxon>Eukaryota</taxon>
        <taxon>Viridiplantae</taxon>
        <taxon>Streptophyta</taxon>
        <taxon>Embryophyta</taxon>
        <taxon>Tracheophyta</taxon>
        <taxon>Spermatophyta</taxon>
        <taxon>Magnoliopsida</taxon>
        <taxon>eudicotyledons</taxon>
        <taxon>Gunneridae</taxon>
        <taxon>Pentapetalae</taxon>
        <taxon>rosids</taxon>
        <taxon>fabids</taxon>
        <taxon>Fabales</taxon>
        <taxon>Fabaceae</taxon>
        <taxon>Papilionoideae</taxon>
        <taxon>50 kb inversion clade</taxon>
        <taxon>NPAAA clade</taxon>
        <taxon>indigoferoid/millettioid clade</taxon>
        <taxon>Phaseoleae</taxon>
        <taxon>Mucuna</taxon>
    </lineage>
</organism>
<feature type="region of interest" description="Disordered" evidence="1">
    <location>
        <begin position="62"/>
        <end position="93"/>
    </location>
</feature>
<name>A0A371GSY6_MUCPR</name>
<dbReference type="AlphaFoldDB" id="A0A371GSY6"/>
<keyword evidence="3" id="KW-1185">Reference proteome</keyword>
<dbReference type="EMBL" id="QJKJ01004559">
    <property type="protein sequence ID" value="RDX93659.1"/>
    <property type="molecule type" value="Genomic_DNA"/>
</dbReference>
<evidence type="ECO:0000256" key="1">
    <source>
        <dbReference type="SAM" id="MobiDB-lite"/>
    </source>
</evidence>
<feature type="non-terminal residue" evidence="2">
    <location>
        <position position="1"/>
    </location>
</feature>
<evidence type="ECO:0000313" key="2">
    <source>
        <dbReference type="EMBL" id="RDX93659.1"/>
    </source>
</evidence>
<feature type="compositionally biased region" description="Low complexity" evidence="1">
    <location>
        <begin position="64"/>
        <end position="75"/>
    </location>
</feature>
<evidence type="ECO:0000313" key="3">
    <source>
        <dbReference type="Proteomes" id="UP000257109"/>
    </source>
</evidence>
<reference evidence="2" key="1">
    <citation type="submission" date="2018-05" db="EMBL/GenBank/DDBJ databases">
        <title>Draft genome of Mucuna pruriens seed.</title>
        <authorList>
            <person name="Nnadi N.E."/>
            <person name="Vos R."/>
            <person name="Hasami M.H."/>
            <person name="Devisetty U.K."/>
            <person name="Aguiy J.C."/>
        </authorList>
    </citation>
    <scope>NUCLEOTIDE SEQUENCE [LARGE SCALE GENOMIC DNA]</scope>
    <source>
        <strain evidence="2">JCA_2017</strain>
    </source>
</reference>
<dbReference type="Proteomes" id="UP000257109">
    <property type="component" value="Unassembled WGS sequence"/>
</dbReference>
<accession>A0A371GSY6</accession>
<sequence length="93" mass="10243">MSPYQIIFGKLRSKWDGPFIITNVFPYGAVELKDENTKHIFQINGYQIKIFHEGPARTVGEMDSISSRRTLSPSSKGGPAGNTSNLADSILAQ</sequence>
<proteinExistence type="predicted"/>
<gene>
    <name evidence="2" type="ORF">CR513_24041</name>
</gene>